<keyword evidence="10" id="KW-1185">Reference proteome</keyword>
<accession>A0A1H3MU91</accession>
<keyword evidence="6 7" id="KW-0472">Membrane</keyword>
<dbReference type="GO" id="GO:0055085">
    <property type="term" value="P:transmembrane transport"/>
    <property type="evidence" value="ECO:0007669"/>
    <property type="project" value="InterPro"/>
</dbReference>
<feature type="transmembrane region" description="Helical" evidence="7">
    <location>
        <begin position="290"/>
        <end position="316"/>
    </location>
</feature>
<evidence type="ECO:0000256" key="1">
    <source>
        <dbReference type="ARBA" id="ARBA00004651"/>
    </source>
</evidence>
<evidence type="ECO:0000256" key="4">
    <source>
        <dbReference type="ARBA" id="ARBA00022692"/>
    </source>
</evidence>
<dbReference type="InterPro" id="IPR035906">
    <property type="entry name" value="MetI-like_sf"/>
</dbReference>
<dbReference type="InterPro" id="IPR000515">
    <property type="entry name" value="MetI-like"/>
</dbReference>
<keyword evidence="2 7" id="KW-0813">Transport</keyword>
<keyword evidence="5 7" id="KW-1133">Transmembrane helix</keyword>
<reference evidence="9 10" key="1">
    <citation type="submission" date="2016-10" db="EMBL/GenBank/DDBJ databases">
        <authorList>
            <person name="de Groot N.N."/>
        </authorList>
    </citation>
    <scope>NUCLEOTIDE SEQUENCE [LARGE SCALE GENOMIC DNA]</scope>
    <source>
        <strain evidence="9 10">DSM 21650</strain>
    </source>
</reference>
<feature type="transmembrane region" description="Helical" evidence="7">
    <location>
        <begin position="190"/>
        <end position="208"/>
    </location>
</feature>
<sequence>MLKYILKRVSIMIIMILLVSTMIFFLFRSMPGDPTAFIIDPSISQEARELMLERYGLNDSKWKQYTIFIKDLIKLDFGDSFFYGKPVIQIIKERMPATLILMFTAMLFAYLIGIFGGAWMAWKRGSVAESTGITLALLFRSAPTFWVGLMAILLFSVQLKWLPAQGMRTSGYTGETFKEIFLTLDFLKHLILPSLVAGLYFIATPLLIMRNSMLEVLSEDYIEMAHAKGLRERAILYKHAARNALLPVVTAGALFIGSAIGGQVLIEVVFSWPGLGREIVQAVTRHDYPLAQGAFIIISSILMIMNLVADVLYAVLDPRISYDK</sequence>
<evidence type="ECO:0000256" key="2">
    <source>
        <dbReference type="ARBA" id="ARBA00022448"/>
    </source>
</evidence>
<keyword evidence="3" id="KW-1003">Cell membrane</keyword>
<feature type="domain" description="ABC transmembrane type-1" evidence="8">
    <location>
        <begin position="95"/>
        <end position="313"/>
    </location>
</feature>
<evidence type="ECO:0000256" key="6">
    <source>
        <dbReference type="ARBA" id="ARBA00023136"/>
    </source>
</evidence>
<dbReference type="CDD" id="cd06261">
    <property type="entry name" value="TM_PBP2"/>
    <property type="match status" value="1"/>
</dbReference>
<dbReference type="PANTHER" id="PTHR43163">
    <property type="entry name" value="DIPEPTIDE TRANSPORT SYSTEM PERMEASE PROTEIN DPPB-RELATED"/>
    <property type="match status" value="1"/>
</dbReference>
<comment type="subcellular location">
    <subcellularLocation>
        <location evidence="1 7">Cell membrane</location>
        <topology evidence="1 7">Multi-pass membrane protein</topology>
    </subcellularLocation>
</comment>
<gene>
    <name evidence="9" type="ORF">SAMN05660462_00923</name>
</gene>
<dbReference type="Pfam" id="PF00528">
    <property type="entry name" value="BPD_transp_1"/>
    <property type="match status" value="1"/>
</dbReference>
<dbReference type="GO" id="GO:0005886">
    <property type="term" value="C:plasma membrane"/>
    <property type="evidence" value="ECO:0007669"/>
    <property type="project" value="UniProtKB-SubCell"/>
</dbReference>
<dbReference type="PROSITE" id="PS50928">
    <property type="entry name" value="ABC_TM1"/>
    <property type="match status" value="1"/>
</dbReference>
<proteinExistence type="inferred from homology"/>
<dbReference type="STRING" id="415015.SAMN05660462_00923"/>
<evidence type="ECO:0000256" key="3">
    <source>
        <dbReference type="ARBA" id="ARBA00022475"/>
    </source>
</evidence>
<name>A0A1H3MU91_9FIRM</name>
<evidence type="ECO:0000313" key="9">
    <source>
        <dbReference type="EMBL" id="SDY80282.1"/>
    </source>
</evidence>
<dbReference type="RefSeq" id="WP_176967871.1">
    <property type="nucleotide sequence ID" value="NZ_FNQE01000008.1"/>
</dbReference>
<dbReference type="Proteomes" id="UP000198625">
    <property type="component" value="Unassembled WGS sequence"/>
</dbReference>
<comment type="similarity">
    <text evidence="7">Belongs to the binding-protein-dependent transport system permease family.</text>
</comment>
<evidence type="ECO:0000256" key="7">
    <source>
        <dbReference type="RuleBase" id="RU363032"/>
    </source>
</evidence>
<dbReference type="SUPFAM" id="SSF161098">
    <property type="entry name" value="MetI-like"/>
    <property type="match status" value="1"/>
</dbReference>
<dbReference type="EMBL" id="FNQE01000008">
    <property type="protein sequence ID" value="SDY80282.1"/>
    <property type="molecule type" value="Genomic_DNA"/>
</dbReference>
<evidence type="ECO:0000313" key="10">
    <source>
        <dbReference type="Proteomes" id="UP000198625"/>
    </source>
</evidence>
<dbReference type="InterPro" id="IPR045621">
    <property type="entry name" value="BPD_transp_1_N"/>
</dbReference>
<organism evidence="9 10">
    <name type="scientific">Proteiniborus ethanoligenes</name>
    <dbReference type="NCBI Taxonomy" id="415015"/>
    <lineage>
        <taxon>Bacteria</taxon>
        <taxon>Bacillati</taxon>
        <taxon>Bacillota</taxon>
        <taxon>Clostridia</taxon>
        <taxon>Eubacteriales</taxon>
        <taxon>Proteiniborus</taxon>
    </lineage>
</organism>
<dbReference type="Gene3D" id="1.10.3720.10">
    <property type="entry name" value="MetI-like"/>
    <property type="match status" value="1"/>
</dbReference>
<feature type="transmembrane region" description="Helical" evidence="7">
    <location>
        <begin position="244"/>
        <end position="270"/>
    </location>
</feature>
<protein>
    <submittedName>
        <fullName evidence="9">Peptide/nickel transport system permease protein</fullName>
    </submittedName>
</protein>
<feature type="transmembrane region" description="Helical" evidence="7">
    <location>
        <begin position="134"/>
        <end position="157"/>
    </location>
</feature>
<keyword evidence="4 7" id="KW-0812">Transmembrane</keyword>
<dbReference type="Pfam" id="PF19300">
    <property type="entry name" value="BPD_transp_1_N"/>
    <property type="match status" value="1"/>
</dbReference>
<evidence type="ECO:0000259" key="8">
    <source>
        <dbReference type="PROSITE" id="PS50928"/>
    </source>
</evidence>
<evidence type="ECO:0000256" key="5">
    <source>
        <dbReference type="ARBA" id="ARBA00022989"/>
    </source>
</evidence>
<feature type="transmembrane region" description="Helical" evidence="7">
    <location>
        <begin position="99"/>
        <end position="122"/>
    </location>
</feature>
<dbReference type="PANTHER" id="PTHR43163:SF6">
    <property type="entry name" value="DIPEPTIDE TRANSPORT SYSTEM PERMEASE PROTEIN DPPB-RELATED"/>
    <property type="match status" value="1"/>
</dbReference>
<dbReference type="AlphaFoldDB" id="A0A1H3MU91"/>
<feature type="transmembrane region" description="Helical" evidence="7">
    <location>
        <begin position="9"/>
        <end position="27"/>
    </location>
</feature>